<dbReference type="Gene3D" id="3.90.1200.10">
    <property type="match status" value="1"/>
</dbReference>
<protein>
    <submittedName>
        <fullName evidence="2">Phosphotransferase family protein</fullName>
    </submittedName>
</protein>
<proteinExistence type="predicted"/>
<name>A0ABY4CQX5_9BACL</name>
<dbReference type="SUPFAM" id="SSF56112">
    <property type="entry name" value="Protein kinase-like (PK-like)"/>
    <property type="match status" value="1"/>
</dbReference>
<dbReference type="PANTHER" id="PTHR47829">
    <property type="entry name" value="HYDROLASE, PUTATIVE (AFU_ORTHOLOGUE AFUA_1G12880)-RELATED"/>
    <property type="match status" value="1"/>
</dbReference>
<dbReference type="InterPro" id="IPR052898">
    <property type="entry name" value="ACAD10-like"/>
</dbReference>
<dbReference type="Proteomes" id="UP000830167">
    <property type="component" value="Chromosome"/>
</dbReference>
<evidence type="ECO:0000313" key="3">
    <source>
        <dbReference type="Proteomes" id="UP000830167"/>
    </source>
</evidence>
<gene>
    <name evidence="2" type="ORF">LSG31_09455</name>
</gene>
<dbReference type="CDD" id="cd05154">
    <property type="entry name" value="ACAD10_11_N-like"/>
    <property type="match status" value="1"/>
</dbReference>
<dbReference type="EMBL" id="CP089291">
    <property type="protein sequence ID" value="UOF92359.1"/>
    <property type="molecule type" value="Genomic_DNA"/>
</dbReference>
<organism evidence="2 3">
    <name type="scientific">Fodinisporobacter ferrooxydans</name>
    <dbReference type="NCBI Taxonomy" id="2901836"/>
    <lineage>
        <taxon>Bacteria</taxon>
        <taxon>Bacillati</taxon>
        <taxon>Bacillota</taxon>
        <taxon>Bacilli</taxon>
        <taxon>Bacillales</taxon>
        <taxon>Alicyclobacillaceae</taxon>
        <taxon>Fodinisporobacter</taxon>
    </lineage>
</organism>
<dbReference type="Gene3D" id="3.30.200.20">
    <property type="entry name" value="Phosphorylase Kinase, domain 1"/>
    <property type="match status" value="1"/>
</dbReference>
<evidence type="ECO:0000313" key="2">
    <source>
        <dbReference type="EMBL" id="UOF92359.1"/>
    </source>
</evidence>
<sequence length="349" mass="40228">MTEQGLIQVREELNWKSIEHHIRSNIPNLANEAMSVRQFSAGYSNLTYLLKIGDWEAVFRRSPLGPIPPKAHDMEREFKILQSVNPVFPLAPKPYLFCNDAAIMERPFYIMERKTGVVLDDSIPTEYEKTEETYQQISKSIIQTLVQLHEINYTKTKLTELARPDGYLERQVLGWIKRYHAAMTDEITIVQEIEQWLIANIPKYTRPTIVHNDFKLNNLMLASDNPGITVGVFDWEMSTVGDPLTDLGSAIAYWVEAGEPATGLTSITTLPGFLKRRDLVELYAEKSGRDVSNIDYYLTFAFYKVAVILQQIYYRWKQGQTSDNRFEKLGMGVNNLMELSIRAKYKELL</sequence>
<dbReference type="Pfam" id="PF01636">
    <property type="entry name" value="APH"/>
    <property type="match status" value="1"/>
</dbReference>
<dbReference type="InterPro" id="IPR011009">
    <property type="entry name" value="Kinase-like_dom_sf"/>
</dbReference>
<keyword evidence="3" id="KW-1185">Reference proteome</keyword>
<accession>A0ABY4CQX5</accession>
<dbReference type="InterPro" id="IPR041726">
    <property type="entry name" value="ACAD10_11_N"/>
</dbReference>
<reference evidence="2" key="1">
    <citation type="submission" date="2021-12" db="EMBL/GenBank/DDBJ databases">
        <title>Alicyclobacillaceae gen. nov., sp. nov., isolated from chalcocite enrichment system.</title>
        <authorList>
            <person name="Jiang Z."/>
        </authorList>
    </citation>
    <scope>NUCLEOTIDE SEQUENCE</scope>
    <source>
        <strain evidence="2">MYW30-H2</strain>
    </source>
</reference>
<dbReference type="PANTHER" id="PTHR47829:SF1">
    <property type="entry name" value="HAD FAMILY PHOSPHATASE"/>
    <property type="match status" value="1"/>
</dbReference>
<feature type="domain" description="Aminoglycoside phosphotransferase" evidence="1">
    <location>
        <begin position="36"/>
        <end position="261"/>
    </location>
</feature>
<evidence type="ECO:0000259" key="1">
    <source>
        <dbReference type="Pfam" id="PF01636"/>
    </source>
</evidence>
<dbReference type="InterPro" id="IPR002575">
    <property type="entry name" value="Aminoglycoside_PTrfase"/>
</dbReference>
<dbReference type="RefSeq" id="WP_347439028.1">
    <property type="nucleotide sequence ID" value="NZ_CP089291.1"/>
</dbReference>